<feature type="domain" description="WGR" evidence="1">
    <location>
        <begin position="1"/>
        <end position="80"/>
    </location>
</feature>
<name>N1WCE6_9LEPT</name>
<gene>
    <name evidence="2" type="ORF">LEP1GSC060_2706</name>
</gene>
<comment type="caution">
    <text evidence="2">The sequence shown here is derived from an EMBL/GenBank/DDBJ whole genome shotgun (WGS) entry which is preliminary data.</text>
</comment>
<dbReference type="AlphaFoldDB" id="N1WCE6"/>
<accession>N1WCE6</accession>
<dbReference type="Gene3D" id="2.20.140.10">
    <property type="entry name" value="WGR domain"/>
    <property type="match status" value="1"/>
</dbReference>
<dbReference type="InterPro" id="IPR008893">
    <property type="entry name" value="WGR_domain"/>
</dbReference>
<dbReference type="Proteomes" id="UP000012313">
    <property type="component" value="Unassembled WGS sequence"/>
</dbReference>
<dbReference type="PANTHER" id="PTHR30634:SF13">
    <property type="entry name" value="PROTEIN YEHF"/>
    <property type="match status" value="1"/>
</dbReference>
<evidence type="ECO:0000313" key="2">
    <source>
        <dbReference type="EMBL" id="EMY77941.1"/>
    </source>
</evidence>
<dbReference type="RefSeq" id="WP_003001971.1">
    <property type="nucleotide sequence ID" value="NZ_AOHC02000029.1"/>
</dbReference>
<protein>
    <submittedName>
        <fullName evidence="2">WGR domain protein</fullName>
    </submittedName>
</protein>
<dbReference type="STRING" id="1218598.LEP1GSC060_2706"/>
<dbReference type="CDD" id="cd07996">
    <property type="entry name" value="WGR_MMR_like"/>
    <property type="match status" value="1"/>
</dbReference>
<dbReference type="InterPro" id="IPR036930">
    <property type="entry name" value="WGR_dom_sf"/>
</dbReference>
<dbReference type="PROSITE" id="PS51977">
    <property type="entry name" value="WGR"/>
    <property type="match status" value="1"/>
</dbReference>
<dbReference type="Pfam" id="PF05406">
    <property type="entry name" value="WGR"/>
    <property type="match status" value="1"/>
</dbReference>
<dbReference type="InterPro" id="IPR050458">
    <property type="entry name" value="LolB"/>
</dbReference>
<dbReference type="InterPro" id="IPR049809">
    <property type="entry name" value="YehF/YfeS-like_WGR"/>
</dbReference>
<keyword evidence="3" id="KW-1185">Reference proteome</keyword>
<dbReference type="OrthoDB" id="344472at2"/>
<dbReference type="PANTHER" id="PTHR30634">
    <property type="entry name" value="OUTER MEMBRANE LOLAB LIPOPROTEIN INSERTION APPARATUS"/>
    <property type="match status" value="1"/>
</dbReference>
<dbReference type="SMART" id="SM00773">
    <property type="entry name" value="WGR"/>
    <property type="match status" value="1"/>
</dbReference>
<evidence type="ECO:0000313" key="3">
    <source>
        <dbReference type="Proteomes" id="UP000012313"/>
    </source>
</evidence>
<dbReference type="EMBL" id="AOHC02000029">
    <property type="protein sequence ID" value="EMY77941.1"/>
    <property type="molecule type" value="Genomic_DNA"/>
</dbReference>
<organism evidence="2 3">
    <name type="scientific">Leptospira weilii serovar Ranarum str. ICFT</name>
    <dbReference type="NCBI Taxonomy" id="1218598"/>
    <lineage>
        <taxon>Bacteria</taxon>
        <taxon>Pseudomonadati</taxon>
        <taxon>Spirochaetota</taxon>
        <taxon>Spirochaetia</taxon>
        <taxon>Leptospirales</taxon>
        <taxon>Leptospiraceae</taxon>
        <taxon>Leptospira</taxon>
    </lineage>
</organism>
<evidence type="ECO:0000259" key="1">
    <source>
        <dbReference type="PROSITE" id="PS51977"/>
    </source>
</evidence>
<reference evidence="2" key="1">
    <citation type="submission" date="2013-03" db="EMBL/GenBank/DDBJ databases">
        <authorList>
            <person name="Harkins D.M."/>
            <person name="Durkin A.S."/>
            <person name="Brinkac L.M."/>
            <person name="Haft D.H."/>
            <person name="Selengut J.D."/>
            <person name="Sanka R."/>
            <person name="DePew J."/>
            <person name="Purushe J."/>
            <person name="Hartskeerl R.A."/>
            <person name="Ahmed A."/>
            <person name="van der Linden H."/>
            <person name="Goris M.G.A."/>
            <person name="Vinetz J.M."/>
            <person name="Sutton G.G."/>
            <person name="Nierman W.C."/>
            <person name="Fouts D.E."/>
        </authorList>
    </citation>
    <scope>NUCLEOTIDE SEQUENCE [LARGE SCALE GENOMIC DNA]</scope>
    <source>
        <strain evidence="2">ICFT</strain>
    </source>
</reference>
<proteinExistence type="predicted"/>
<sequence>MKHRLTYKDDKSDKFWNIEVSGNSFTVTYGKIGTAGQTQTKTFGSEEECAKEANELLSEKLKKGYVEGDATLANTKSNTTNTEKKNNELKADYLKEWQAIVDAKDLHKALIEHFSYLVDNPKYDRLLEAIMQKVQSAAVEENSLQILFPNDFVLNASAPSSIEESGTWPESFKKLIEVHELIEFGDSKNRHIDRDLVLGDHGSFSDEFIDDEEFENAESPLIDDQSDWWIYHPEEKNEQNQPMLYYVSHESAGVKENFPHNVGSLFLKRLADRLKIDKSFYPKSEDNRSTELELLKDVTLPFYIMKAESIGENKIAAILSRDDQRVFGILDTFNLEDVKLIGKTEFPSSRDGFNMKVSGSKAILFNQMTSLLNPLVWIDISDLASPKVGGVIDEKGTEAAAIYQDQVVYKTSQLFHLNLLTGEKKTFKSLIRAKELLIDEDVIVVQNQDEIQVLDLQFNLISQGKVNSGFPKTILFPELKWIVSLDDSLQVLSYAGKKIQKQKLPSLKGHSFRRPYFISGNSIWFLTTADIEEEVKYNLVRLDLEREEIQFTVFRIPNDLEYDERAIEIVSDEIRIYLRNKTLVYRLENV</sequence>
<dbReference type="SUPFAM" id="SSF142921">
    <property type="entry name" value="WGR domain-like"/>
    <property type="match status" value="1"/>
</dbReference>